<dbReference type="Gene3D" id="3.30.70.100">
    <property type="match status" value="1"/>
</dbReference>
<keyword evidence="1" id="KW-0812">Transmembrane</keyword>
<evidence type="ECO:0000256" key="1">
    <source>
        <dbReference type="SAM" id="Phobius"/>
    </source>
</evidence>
<dbReference type="EMBL" id="RJUF01000015">
    <property type="protein sequence ID" value="MCP9762833.1"/>
    <property type="molecule type" value="Genomic_DNA"/>
</dbReference>
<sequence length="133" mass="15435">MNKRLIKYLVPAAFFGTFLGTMFIWSVAFGPAKVQKQMVICYKFNENTPKEQVDKHIGDFLDLKKTTKEIVDYTAGYTVANGDQKPDFDVMHYLTFKTEEDIAKFIRSEAYEKFVGNHKSNWKTEFVLNADIK</sequence>
<dbReference type="PROSITE" id="PS51502">
    <property type="entry name" value="S_R_A_B_BARREL"/>
    <property type="match status" value="1"/>
</dbReference>
<feature type="domain" description="Stress-response A/B barrel" evidence="2">
    <location>
        <begin position="35"/>
        <end position="130"/>
    </location>
</feature>
<keyword evidence="4" id="KW-1185">Reference proteome</keyword>
<keyword evidence="1" id="KW-0472">Membrane</keyword>
<accession>A0AAE3KS85</accession>
<name>A0AAE3KS85_9BACT</name>
<organism evidence="3 4">
    <name type="scientific">Lacihabitans soyangensis</name>
    <dbReference type="NCBI Taxonomy" id="869394"/>
    <lineage>
        <taxon>Bacteria</taxon>
        <taxon>Pseudomonadati</taxon>
        <taxon>Bacteroidota</taxon>
        <taxon>Cytophagia</taxon>
        <taxon>Cytophagales</taxon>
        <taxon>Leadbetterellaceae</taxon>
        <taxon>Lacihabitans</taxon>
    </lineage>
</organism>
<reference evidence="3 4" key="1">
    <citation type="submission" date="2018-11" db="EMBL/GenBank/DDBJ databases">
        <title>Novel bacteria species description.</title>
        <authorList>
            <person name="Han J.-H."/>
        </authorList>
    </citation>
    <scope>NUCLEOTIDE SEQUENCE [LARGE SCALE GENOMIC DNA]</scope>
    <source>
        <strain evidence="3 4">KCTC23259</strain>
    </source>
</reference>
<comment type="caution">
    <text evidence="3">The sequence shown here is derived from an EMBL/GenBank/DDBJ whole genome shotgun (WGS) entry which is preliminary data.</text>
</comment>
<gene>
    <name evidence="3" type="ORF">EGI31_07675</name>
</gene>
<dbReference type="Pfam" id="PF07876">
    <property type="entry name" value="Dabb"/>
    <property type="match status" value="1"/>
</dbReference>
<dbReference type="InterPro" id="IPR013097">
    <property type="entry name" value="Dabb"/>
</dbReference>
<keyword evidence="1" id="KW-1133">Transmembrane helix</keyword>
<dbReference type="RefSeq" id="WP_255036608.1">
    <property type="nucleotide sequence ID" value="NZ_RJUF01000015.1"/>
</dbReference>
<evidence type="ECO:0000313" key="4">
    <source>
        <dbReference type="Proteomes" id="UP001204144"/>
    </source>
</evidence>
<evidence type="ECO:0000313" key="3">
    <source>
        <dbReference type="EMBL" id="MCP9762833.1"/>
    </source>
</evidence>
<evidence type="ECO:0000259" key="2">
    <source>
        <dbReference type="PROSITE" id="PS51502"/>
    </source>
</evidence>
<dbReference type="Proteomes" id="UP001204144">
    <property type="component" value="Unassembled WGS sequence"/>
</dbReference>
<proteinExistence type="predicted"/>
<dbReference type="InterPro" id="IPR011008">
    <property type="entry name" value="Dimeric_a/b-barrel"/>
</dbReference>
<dbReference type="AlphaFoldDB" id="A0AAE3KS85"/>
<dbReference type="SUPFAM" id="SSF54909">
    <property type="entry name" value="Dimeric alpha+beta barrel"/>
    <property type="match status" value="1"/>
</dbReference>
<protein>
    <submittedName>
        <fullName evidence="3">Dabb family protein</fullName>
    </submittedName>
</protein>
<feature type="transmembrane region" description="Helical" evidence="1">
    <location>
        <begin position="6"/>
        <end position="28"/>
    </location>
</feature>